<accession>A0ABV0KP82</accession>
<dbReference type="RefSeq" id="WP_190446645.1">
    <property type="nucleotide sequence ID" value="NZ_JAMPLM010000024.1"/>
</dbReference>
<sequence>MAKEVVTQLFRAAQADPALREQLNQAPNIEQFVVLARNYGYEFTLEEWQSMTGFAVEELEGELSDLPGAGM</sequence>
<organism evidence="2 3">
    <name type="scientific">Stenomitos frigidus AS-A4</name>
    <dbReference type="NCBI Taxonomy" id="2933935"/>
    <lineage>
        <taxon>Bacteria</taxon>
        <taxon>Bacillati</taxon>
        <taxon>Cyanobacteriota</taxon>
        <taxon>Cyanophyceae</taxon>
        <taxon>Leptolyngbyales</taxon>
        <taxon>Leptolyngbyaceae</taxon>
        <taxon>Stenomitos</taxon>
    </lineage>
</organism>
<dbReference type="Pfam" id="PF07862">
    <property type="entry name" value="Nif11"/>
    <property type="match status" value="1"/>
</dbReference>
<feature type="domain" description="Nif11" evidence="1">
    <location>
        <begin position="1"/>
        <end position="48"/>
    </location>
</feature>
<evidence type="ECO:0000259" key="1">
    <source>
        <dbReference type="Pfam" id="PF07862"/>
    </source>
</evidence>
<protein>
    <submittedName>
        <fullName evidence="2">Nif11-like leader peptide family natural product</fullName>
    </submittedName>
</protein>
<keyword evidence="3" id="KW-1185">Reference proteome</keyword>
<evidence type="ECO:0000313" key="3">
    <source>
        <dbReference type="Proteomes" id="UP001476950"/>
    </source>
</evidence>
<dbReference type="InterPro" id="IPR022516">
    <property type="entry name" value="CHP03798_Ocin"/>
</dbReference>
<dbReference type="Proteomes" id="UP001476950">
    <property type="component" value="Unassembled WGS sequence"/>
</dbReference>
<comment type="caution">
    <text evidence="2">The sequence shown here is derived from an EMBL/GenBank/DDBJ whole genome shotgun (WGS) entry which is preliminary data.</text>
</comment>
<name>A0ABV0KP82_9CYAN</name>
<dbReference type="NCBIfam" id="TIGR03798">
    <property type="entry name" value="leader_Nif11"/>
    <property type="match status" value="1"/>
</dbReference>
<evidence type="ECO:0000313" key="2">
    <source>
        <dbReference type="EMBL" id="MEP1060947.1"/>
    </source>
</evidence>
<reference evidence="2 3" key="1">
    <citation type="submission" date="2022-04" db="EMBL/GenBank/DDBJ databases">
        <title>Positive selection, recombination, and allopatry shape intraspecific diversity of widespread and dominant cyanobacteria.</title>
        <authorList>
            <person name="Wei J."/>
            <person name="Shu W."/>
            <person name="Hu C."/>
        </authorList>
    </citation>
    <scope>NUCLEOTIDE SEQUENCE [LARGE SCALE GENOMIC DNA]</scope>
    <source>
        <strain evidence="2 3">AS-A4</strain>
    </source>
</reference>
<gene>
    <name evidence="2" type="ORF">NDI38_21165</name>
</gene>
<dbReference type="InterPro" id="IPR012903">
    <property type="entry name" value="Nif11"/>
</dbReference>
<proteinExistence type="predicted"/>
<dbReference type="EMBL" id="JAMPLM010000024">
    <property type="protein sequence ID" value="MEP1060947.1"/>
    <property type="molecule type" value="Genomic_DNA"/>
</dbReference>